<dbReference type="InterPro" id="IPR016174">
    <property type="entry name" value="Di-haem_cyt_TM"/>
</dbReference>
<dbReference type="GO" id="GO:0009061">
    <property type="term" value="P:anaerobic respiration"/>
    <property type="evidence" value="ECO:0007669"/>
    <property type="project" value="TreeGrafter"/>
</dbReference>
<dbReference type="NCBIfam" id="TIGR01583">
    <property type="entry name" value="formate-DH-gamm"/>
    <property type="match status" value="1"/>
</dbReference>
<keyword evidence="9" id="KW-0249">Electron transport</keyword>
<dbReference type="GO" id="GO:0022904">
    <property type="term" value="P:respiratory electron transport chain"/>
    <property type="evidence" value="ECO:0007669"/>
    <property type="project" value="InterPro"/>
</dbReference>
<dbReference type="InterPro" id="IPR006471">
    <property type="entry name" value="Formate_DH_gsu"/>
</dbReference>
<dbReference type="STRING" id="375.BKD09_RS39725"/>
<keyword evidence="10 13" id="KW-1133">Transmembrane helix</keyword>
<dbReference type="PANTHER" id="PTHR30074">
    <property type="entry name" value="FORMATE DEHYDROGENASE, NITRATE-INDUCIBLE, CYTOCHROME B556 FDN SUBUNIT"/>
    <property type="match status" value="1"/>
</dbReference>
<dbReference type="GO" id="GO:0008863">
    <property type="term" value="F:formate dehydrogenase (NAD+) activity"/>
    <property type="evidence" value="ECO:0007669"/>
    <property type="project" value="InterPro"/>
</dbReference>
<dbReference type="Proteomes" id="UP000030377">
    <property type="component" value="Unassembled WGS sequence"/>
</dbReference>
<dbReference type="Gene3D" id="1.20.950.20">
    <property type="entry name" value="Transmembrane di-heme cytochromes, Chain C"/>
    <property type="match status" value="1"/>
</dbReference>
<keyword evidence="8" id="KW-0479">Metal-binding</keyword>
<evidence type="ECO:0000313" key="17">
    <source>
        <dbReference type="Proteomes" id="UP000030377"/>
    </source>
</evidence>
<name>A0A0A3XRA6_BRAJP</name>
<dbReference type="Pfam" id="PF01292">
    <property type="entry name" value="Ni_hydr_CYTB"/>
    <property type="match status" value="1"/>
</dbReference>
<feature type="transmembrane region" description="Helical" evidence="13">
    <location>
        <begin position="264"/>
        <end position="283"/>
    </location>
</feature>
<evidence type="ECO:0000256" key="9">
    <source>
        <dbReference type="ARBA" id="ARBA00022982"/>
    </source>
</evidence>
<feature type="transmembrane region" description="Helical" evidence="13">
    <location>
        <begin position="175"/>
        <end position="192"/>
    </location>
</feature>
<dbReference type="InterPro" id="IPR051817">
    <property type="entry name" value="FDH_cytochrome_b556_subunit"/>
</dbReference>
<keyword evidence="6" id="KW-0349">Heme</keyword>
<evidence type="ECO:0000256" key="10">
    <source>
        <dbReference type="ARBA" id="ARBA00022989"/>
    </source>
</evidence>
<evidence type="ECO:0000313" key="16">
    <source>
        <dbReference type="EMBL" id="KGT75681.1"/>
    </source>
</evidence>
<dbReference type="GO" id="GO:0046872">
    <property type="term" value="F:metal ion binding"/>
    <property type="evidence" value="ECO:0007669"/>
    <property type="project" value="UniProtKB-KW"/>
</dbReference>
<evidence type="ECO:0000256" key="13">
    <source>
        <dbReference type="SAM" id="Phobius"/>
    </source>
</evidence>
<evidence type="ECO:0000256" key="12">
    <source>
        <dbReference type="ARBA" id="ARBA00023136"/>
    </source>
</evidence>
<evidence type="ECO:0000256" key="4">
    <source>
        <dbReference type="ARBA" id="ARBA00022448"/>
    </source>
</evidence>
<evidence type="ECO:0000259" key="15">
    <source>
        <dbReference type="Pfam" id="PF01292"/>
    </source>
</evidence>
<feature type="domain" description="Cytochrome b561 bacterial/Ni-hydrogenase" evidence="15">
    <location>
        <begin position="120"/>
        <end position="297"/>
    </location>
</feature>
<proteinExistence type="inferred from homology"/>
<evidence type="ECO:0000256" key="5">
    <source>
        <dbReference type="ARBA" id="ARBA00022475"/>
    </source>
</evidence>
<dbReference type="EMBL" id="JRPN01000024">
    <property type="protein sequence ID" value="KGT75681.1"/>
    <property type="molecule type" value="Genomic_DNA"/>
</dbReference>
<keyword evidence="11" id="KW-0408">Iron</keyword>
<dbReference type="PANTHER" id="PTHR30074:SF6">
    <property type="entry name" value="FORMATE DEHYDROGENASE GAMMA SUBUNIT"/>
    <property type="match status" value="1"/>
</dbReference>
<dbReference type="GO" id="GO:0015944">
    <property type="term" value="P:formate oxidation"/>
    <property type="evidence" value="ECO:0007669"/>
    <property type="project" value="TreeGrafter"/>
</dbReference>
<comment type="cofactor">
    <cofactor evidence="1">
        <name>heme</name>
        <dbReference type="ChEBI" id="CHEBI:30413"/>
    </cofactor>
</comment>
<keyword evidence="12 13" id="KW-0472">Membrane</keyword>
<sequence length="331" mass="36685">MASFGRFIRLGVGAWALLLLVIVAPAPSSAQQVNPTASSVKEQQLLQELNRIQGRVSIPDQRSGVLEQPQGREWRDFRNVTLRWIGGVAIIGMLAVLVIFYLTRGMVRLESGRSGRTIVRFNMFERFVHWMTATCFIILGISGLNITFGRPLLLPLIGFEAFSEWSQWAKYAHNYLSFPFTIGVVLIFLMWLGGNIPSKLDVEWIKRGGGLIGHDHPPARRFNAGQKGIYWIVVIGGGLVAATGYLLMFPFYTTGIEGMQMAQIVHSIVSVLFVAAMLAHIYIGTIGMEGAFEAMGSGEVDVNWAREHHSLWLDEETARTGQPRHAASAAE</sequence>
<feature type="transmembrane region" description="Helical" evidence="13">
    <location>
        <begin position="84"/>
        <end position="107"/>
    </location>
</feature>
<accession>A0A0A3XRA6</accession>
<dbReference type="GO" id="GO:0036397">
    <property type="term" value="F:formate dehydrogenase (quinone) activity"/>
    <property type="evidence" value="ECO:0007669"/>
    <property type="project" value="TreeGrafter"/>
</dbReference>
<evidence type="ECO:0000256" key="1">
    <source>
        <dbReference type="ARBA" id="ARBA00001971"/>
    </source>
</evidence>
<evidence type="ECO:0000256" key="2">
    <source>
        <dbReference type="ARBA" id="ARBA00004651"/>
    </source>
</evidence>
<evidence type="ECO:0000256" key="7">
    <source>
        <dbReference type="ARBA" id="ARBA00022692"/>
    </source>
</evidence>
<comment type="caution">
    <text evidence="16">The sequence shown here is derived from an EMBL/GenBank/DDBJ whole genome shotgun (WGS) entry which is preliminary data.</text>
</comment>
<dbReference type="RefSeq" id="WP_041958401.1">
    <property type="nucleotide sequence ID" value="NZ_JAOQNC010000001.1"/>
</dbReference>
<reference evidence="16 17" key="1">
    <citation type="submission" date="2014-09" db="EMBL/GenBank/DDBJ databases">
        <title>Draft genome of Bradyrhizobium japonicum Is-34.</title>
        <authorList>
            <person name="Tsurumaru H."/>
            <person name="Yamakawa T."/>
            <person name="Hashimoto S."/>
            <person name="Okizaki K."/>
            <person name="Kanesaki Y."/>
            <person name="Yoshikawa H."/>
            <person name="Yajima S."/>
        </authorList>
    </citation>
    <scope>NUCLEOTIDE SEQUENCE [LARGE SCALE GENOMIC DNA]</scope>
    <source>
        <strain evidence="16 17">Is-34</strain>
    </source>
</reference>
<keyword evidence="7 13" id="KW-0812">Transmembrane</keyword>
<dbReference type="AlphaFoldDB" id="A0A0A3XRA6"/>
<keyword evidence="14" id="KW-0732">Signal</keyword>
<dbReference type="SUPFAM" id="SSF81342">
    <property type="entry name" value="Transmembrane di-heme cytochromes"/>
    <property type="match status" value="1"/>
</dbReference>
<keyword evidence="5" id="KW-1003">Cell membrane</keyword>
<comment type="subcellular location">
    <subcellularLocation>
        <location evidence="2">Cell membrane</location>
        <topology evidence="2">Multi-pass membrane protein</topology>
    </subcellularLocation>
</comment>
<dbReference type="GO" id="GO:0009055">
    <property type="term" value="F:electron transfer activity"/>
    <property type="evidence" value="ECO:0007669"/>
    <property type="project" value="InterPro"/>
</dbReference>
<comment type="similarity">
    <text evidence="3">Belongs to the formate dehydrogenase gamma subunit family.</text>
</comment>
<feature type="signal peptide" evidence="14">
    <location>
        <begin position="1"/>
        <end position="30"/>
    </location>
</feature>
<dbReference type="FunFam" id="1.20.950.20:FF:000002">
    <property type="entry name" value="Formate dehydrogenase cytochrome b556 subunit"/>
    <property type="match status" value="1"/>
</dbReference>
<dbReference type="GO" id="GO:0009326">
    <property type="term" value="C:formate dehydrogenase complex"/>
    <property type="evidence" value="ECO:0007669"/>
    <property type="project" value="InterPro"/>
</dbReference>
<evidence type="ECO:0000256" key="11">
    <source>
        <dbReference type="ARBA" id="ARBA00023004"/>
    </source>
</evidence>
<feature type="transmembrane region" description="Helical" evidence="13">
    <location>
        <begin position="127"/>
        <end position="148"/>
    </location>
</feature>
<protein>
    <submittedName>
        <fullName evidence="16">Formate dehydrogenase</fullName>
    </submittedName>
</protein>
<evidence type="ECO:0000256" key="3">
    <source>
        <dbReference type="ARBA" id="ARBA00010747"/>
    </source>
</evidence>
<dbReference type="InterPro" id="IPR011577">
    <property type="entry name" value="Cyt_b561_bac/Ni-Hgenase"/>
</dbReference>
<organism evidence="16 17">
    <name type="scientific">Bradyrhizobium japonicum</name>
    <dbReference type="NCBI Taxonomy" id="375"/>
    <lineage>
        <taxon>Bacteria</taxon>
        <taxon>Pseudomonadati</taxon>
        <taxon>Pseudomonadota</taxon>
        <taxon>Alphaproteobacteria</taxon>
        <taxon>Hyphomicrobiales</taxon>
        <taxon>Nitrobacteraceae</taxon>
        <taxon>Bradyrhizobium</taxon>
    </lineage>
</organism>
<feature type="chain" id="PRO_5002004598" evidence="14">
    <location>
        <begin position="31"/>
        <end position="331"/>
    </location>
</feature>
<evidence type="ECO:0000256" key="14">
    <source>
        <dbReference type="SAM" id="SignalP"/>
    </source>
</evidence>
<gene>
    <name evidence="16" type="ORF">MA20_31190</name>
</gene>
<evidence type="ECO:0000256" key="6">
    <source>
        <dbReference type="ARBA" id="ARBA00022617"/>
    </source>
</evidence>
<dbReference type="GO" id="GO:0005886">
    <property type="term" value="C:plasma membrane"/>
    <property type="evidence" value="ECO:0007669"/>
    <property type="project" value="UniProtKB-SubCell"/>
</dbReference>
<feature type="transmembrane region" description="Helical" evidence="13">
    <location>
        <begin position="229"/>
        <end position="252"/>
    </location>
</feature>
<keyword evidence="4" id="KW-0813">Transport</keyword>
<evidence type="ECO:0000256" key="8">
    <source>
        <dbReference type="ARBA" id="ARBA00022723"/>
    </source>
</evidence>